<dbReference type="Proteomes" id="UP000316621">
    <property type="component" value="Chromosome 10"/>
</dbReference>
<protein>
    <submittedName>
        <fullName evidence="1">Uncharacterized protein</fullName>
    </submittedName>
</protein>
<evidence type="ECO:0000313" key="2">
    <source>
        <dbReference type="Proteomes" id="UP000316621"/>
    </source>
</evidence>
<dbReference type="EMBL" id="CM010724">
    <property type="protein sequence ID" value="RZC80582.1"/>
    <property type="molecule type" value="Genomic_DNA"/>
</dbReference>
<sequence>MRIIGASGDELVCREIELLVEEGQEIDGMESVVVTMSSEVVAWVLKNLVRQQFRGGNHSPCNRWSKDEIPFFPEQQKSSVFLLQVLLEQQHSNICNLCYTYNSQQHGNTLIFLSSSVPAEANL</sequence>
<gene>
    <name evidence="1" type="ORF">C5167_043159</name>
</gene>
<keyword evidence="2" id="KW-1185">Reference proteome</keyword>
<organism evidence="1 2">
    <name type="scientific">Papaver somniferum</name>
    <name type="common">Opium poppy</name>
    <dbReference type="NCBI Taxonomy" id="3469"/>
    <lineage>
        <taxon>Eukaryota</taxon>
        <taxon>Viridiplantae</taxon>
        <taxon>Streptophyta</taxon>
        <taxon>Embryophyta</taxon>
        <taxon>Tracheophyta</taxon>
        <taxon>Spermatophyta</taxon>
        <taxon>Magnoliopsida</taxon>
        <taxon>Ranunculales</taxon>
        <taxon>Papaveraceae</taxon>
        <taxon>Papaveroideae</taxon>
        <taxon>Papaver</taxon>
    </lineage>
</organism>
<dbReference type="AlphaFoldDB" id="A0A4Y7L7F1"/>
<proteinExistence type="predicted"/>
<evidence type="ECO:0000313" key="1">
    <source>
        <dbReference type="EMBL" id="RZC80582.1"/>
    </source>
</evidence>
<reference evidence="1 2" key="1">
    <citation type="journal article" date="2018" name="Science">
        <title>The opium poppy genome and morphinan production.</title>
        <authorList>
            <person name="Guo L."/>
            <person name="Winzer T."/>
            <person name="Yang X."/>
            <person name="Li Y."/>
            <person name="Ning Z."/>
            <person name="He Z."/>
            <person name="Teodor R."/>
            <person name="Lu Y."/>
            <person name="Bowser T.A."/>
            <person name="Graham I.A."/>
            <person name="Ye K."/>
        </authorList>
    </citation>
    <scope>NUCLEOTIDE SEQUENCE [LARGE SCALE GENOMIC DNA]</scope>
    <source>
        <strain evidence="2">cv. HN1</strain>
        <tissue evidence="1">Leaves</tissue>
    </source>
</reference>
<accession>A0A4Y7L7F1</accession>
<name>A0A4Y7L7F1_PAPSO</name>
<dbReference type="Gramene" id="RZC80582">
    <property type="protein sequence ID" value="RZC80582"/>
    <property type="gene ID" value="C5167_043159"/>
</dbReference>